<dbReference type="InterPro" id="IPR025503">
    <property type="entry name" value="DUF4391"/>
</dbReference>
<keyword evidence="2" id="KW-1185">Reference proteome</keyword>
<dbReference type="Pfam" id="PF14335">
    <property type="entry name" value="DUF4391"/>
    <property type="match status" value="1"/>
</dbReference>
<dbReference type="AlphaFoldDB" id="A0A1H0RB44"/>
<accession>A0A1H0RB44</accession>
<dbReference type="STRING" id="641025.SAMN05421507_106230"/>
<name>A0A1H0RB44_9PSEU</name>
<proteinExistence type="predicted"/>
<evidence type="ECO:0000313" key="1">
    <source>
        <dbReference type="EMBL" id="SDP26399.1"/>
    </source>
</evidence>
<dbReference type="Proteomes" id="UP000199691">
    <property type="component" value="Unassembled WGS sequence"/>
</dbReference>
<gene>
    <name evidence="1" type="ORF">SAMN05421507_106230</name>
</gene>
<dbReference type="EMBL" id="FNIX01000006">
    <property type="protein sequence ID" value="SDP26399.1"/>
    <property type="molecule type" value="Genomic_DNA"/>
</dbReference>
<evidence type="ECO:0000313" key="2">
    <source>
        <dbReference type="Proteomes" id="UP000199691"/>
    </source>
</evidence>
<reference evidence="2" key="1">
    <citation type="submission" date="2016-10" db="EMBL/GenBank/DDBJ databases">
        <authorList>
            <person name="Varghese N."/>
            <person name="Submissions S."/>
        </authorList>
    </citation>
    <scope>NUCLEOTIDE SEQUENCE [LARGE SCALE GENOMIC DNA]</scope>
    <source>
        <strain evidence="2">CGMCC 4.6609</strain>
    </source>
</reference>
<dbReference type="RefSeq" id="WP_176959841.1">
    <property type="nucleotide sequence ID" value="NZ_FNIX01000006.1"/>
</dbReference>
<evidence type="ECO:0008006" key="3">
    <source>
        <dbReference type="Google" id="ProtNLM"/>
    </source>
</evidence>
<protein>
    <recommendedName>
        <fullName evidence="3">DUF4391 domain-containing protein</fullName>
    </recommendedName>
</protein>
<organism evidence="1 2">
    <name type="scientific">Lentzea jiangxiensis</name>
    <dbReference type="NCBI Taxonomy" id="641025"/>
    <lineage>
        <taxon>Bacteria</taxon>
        <taxon>Bacillati</taxon>
        <taxon>Actinomycetota</taxon>
        <taxon>Actinomycetes</taxon>
        <taxon>Pseudonocardiales</taxon>
        <taxon>Pseudonocardiaceae</taxon>
        <taxon>Lentzea</taxon>
    </lineage>
</organism>
<sequence>MNEETPLNPADVLGLPERARLSERLTKRLLRDQVGGDARSTPDRRLVDRAVASAQVVGILRPETILVPVYRDRGRDGTGDREISDIAVLHLRLNPKIATSDRRRLVELVQRAMPRPVVLFLDGPDLPGELALAFTHVSRTDPEKRTSVIDATITVPVTELPDGALDITRCDRTDLWALYRDLVRIAATAGRPASAALGADEAVQLHHRLAALHAELDAVAREAKRARSQQSRIALNTTAKVLRQQIATVRTSLYSADPSQ</sequence>